<keyword evidence="3" id="KW-1185">Reference proteome</keyword>
<feature type="region of interest" description="Disordered" evidence="1">
    <location>
        <begin position="131"/>
        <end position="160"/>
    </location>
</feature>
<dbReference type="Proteomes" id="UP001165121">
    <property type="component" value="Unassembled WGS sequence"/>
</dbReference>
<feature type="compositionally biased region" description="Polar residues" evidence="1">
    <location>
        <begin position="76"/>
        <end position="86"/>
    </location>
</feature>
<feature type="compositionally biased region" description="Basic and acidic residues" evidence="1">
    <location>
        <begin position="134"/>
        <end position="160"/>
    </location>
</feature>
<dbReference type="EMBL" id="BSXT01000234">
    <property type="protein sequence ID" value="GMF21671.1"/>
    <property type="molecule type" value="Genomic_DNA"/>
</dbReference>
<feature type="compositionally biased region" description="Basic and acidic residues" evidence="1">
    <location>
        <begin position="361"/>
        <end position="372"/>
    </location>
</feature>
<accession>A0A9W6TX68</accession>
<feature type="compositionally biased region" description="Basic and acidic residues" evidence="1">
    <location>
        <begin position="11"/>
        <end position="38"/>
    </location>
</feature>
<dbReference type="OrthoDB" id="114364at2759"/>
<gene>
    <name evidence="2" type="ORF">Pfra01_000295600</name>
</gene>
<feature type="region of interest" description="Disordered" evidence="1">
    <location>
        <begin position="287"/>
        <end position="372"/>
    </location>
</feature>
<dbReference type="AlphaFoldDB" id="A0A9W6TX68"/>
<evidence type="ECO:0000256" key="1">
    <source>
        <dbReference type="SAM" id="MobiDB-lite"/>
    </source>
</evidence>
<feature type="compositionally biased region" description="Polar residues" evidence="1">
    <location>
        <begin position="336"/>
        <end position="351"/>
    </location>
</feature>
<sequence length="372" mass="41726">MLCRPSGLTRQNEELHARLSADEMSVADRTRKRTHEETQCTQSPTKVVPSPPRPRPVKKIRRVVSIQHVDEDDESQPLSEPTSTPVVQPAVKSGAPSSSTAAGKRRRRQDVPVASLQKMYFEATMWATLQQRNKQKENEKLKKENERLKKENEMLKKNHQEELEKIKAEATTELEKVKSEASKQKETSKKEISEIRQDRDGLNQILQDILVDPKNPTQVRRVAELEAALKQHIQKERKANLQNNDTAMKLVEDIIGQSSMRLSGSGSSQSQDSIDTGRLHNHHRDLQLSNEHSEPSPGDLPQTIDEETKSGDSSQGVPPLFTTYGARSAPTADSGPASNSFPGQRLLQTVVGNPREDDEDSKTQQTDESKEN</sequence>
<feature type="region of interest" description="Disordered" evidence="1">
    <location>
        <begin position="1"/>
        <end position="113"/>
    </location>
</feature>
<reference evidence="2" key="1">
    <citation type="submission" date="2023-04" db="EMBL/GenBank/DDBJ databases">
        <title>Phytophthora fragariaefolia NBRC 109709.</title>
        <authorList>
            <person name="Ichikawa N."/>
            <person name="Sato H."/>
            <person name="Tonouchi N."/>
        </authorList>
    </citation>
    <scope>NUCLEOTIDE SEQUENCE</scope>
    <source>
        <strain evidence="2">NBRC 109709</strain>
    </source>
</reference>
<organism evidence="2 3">
    <name type="scientific">Phytophthora fragariaefolia</name>
    <dbReference type="NCBI Taxonomy" id="1490495"/>
    <lineage>
        <taxon>Eukaryota</taxon>
        <taxon>Sar</taxon>
        <taxon>Stramenopiles</taxon>
        <taxon>Oomycota</taxon>
        <taxon>Peronosporomycetes</taxon>
        <taxon>Peronosporales</taxon>
        <taxon>Peronosporaceae</taxon>
        <taxon>Phytophthora</taxon>
    </lineage>
</organism>
<evidence type="ECO:0000313" key="2">
    <source>
        <dbReference type="EMBL" id="GMF21671.1"/>
    </source>
</evidence>
<comment type="caution">
    <text evidence="2">The sequence shown here is derived from an EMBL/GenBank/DDBJ whole genome shotgun (WGS) entry which is preliminary data.</text>
</comment>
<evidence type="ECO:0000313" key="3">
    <source>
        <dbReference type="Proteomes" id="UP001165121"/>
    </source>
</evidence>
<proteinExistence type="predicted"/>
<protein>
    <submittedName>
        <fullName evidence="2">Unnamed protein product</fullName>
    </submittedName>
</protein>
<name>A0A9W6TX68_9STRA</name>